<name>A0ACB9P345_9MYRT</name>
<accession>A0ACB9P345</accession>
<proteinExistence type="predicted"/>
<keyword evidence="2" id="KW-1185">Reference proteome</keyword>
<comment type="caution">
    <text evidence="1">The sequence shown here is derived from an EMBL/GenBank/DDBJ whole genome shotgun (WGS) entry which is preliminary data.</text>
</comment>
<dbReference type="EMBL" id="CM042886">
    <property type="protein sequence ID" value="KAI4343193.1"/>
    <property type="molecule type" value="Genomic_DNA"/>
</dbReference>
<sequence>MVPPHLIGEALHIRILEAVVGRIPVEPGSVSVRFLFRLLSMANYLGASQETKAELIRRCSHQLAEAAGSDLEATARIRRDGRCNENYQKGGESGYSYLQVIAKDANLPVSKLVSLAESIPDVGRPEHDDLYKAINIFLKEHPDLSKTNDSLYKLWCRSSTSTMRKAPQGEGSRTRCRTSRGRRSEPWEGTKKEGEGGPSSKGWGTTTTTPATPDSSKLEGEFEKKLALEEEVEEAEEVEEEEIMTTGDEHTGQIGGYDGNKQKQNAGKADVVRKKPNDVVPNVRA</sequence>
<protein>
    <submittedName>
        <fullName evidence="1">Uncharacterized protein</fullName>
    </submittedName>
</protein>
<dbReference type="Proteomes" id="UP001057402">
    <property type="component" value="Chromosome 7"/>
</dbReference>
<evidence type="ECO:0000313" key="2">
    <source>
        <dbReference type="Proteomes" id="UP001057402"/>
    </source>
</evidence>
<reference evidence="2" key="1">
    <citation type="journal article" date="2023" name="Front. Plant Sci.">
        <title>Chromosomal-level genome assembly of Melastoma candidum provides insights into trichome evolution.</title>
        <authorList>
            <person name="Zhong Y."/>
            <person name="Wu W."/>
            <person name="Sun C."/>
            <person name="Zou P."/>
            <person name="Liu Y."/>
            <person name="Dai S."/>
            <person name="Zhou R."/>
        </authorList>
    </citation>
    <scope>NUCLEOTIDE SEQUENCE [LARGE SCALE GENOMIC DNA]</scope>
</reference>
<organism evidence="1 2">
    <name type="scientific">Melastoma candidum</name>
    <dbReference type="NCBI Taxonomy" id="119954"/>
    <lineage>
        <taxon>Eukaryota</taxon>
        <taxon>Viridiplantae</taxon>
        <taxon>Streptophyta</taxon>
        <taxon>Embryophyta</taxon>
        <taxon>Tracheophyta</taxon>
        <taxon>Spermatophyta</taxon>
        <taxon>Magnoliopsida</taxon>
        <taxon>eudicotyledons</taxon>
        <taxon>Gunneridae</taxon>
        <taxon>Pentapetalae</taxon>
        <taxon>rosids</taxon>
        <taxon>malvids</taxon>
        <taxon>Myrtales</taxon>
        <taxon>Melastomataceae</taxon>
        <taxon>Melastomatoideae</taxon>
        <taxon>Melastomateae</taxon>
        <taxon>Melastoma</taxon>
    </lineage>
</organism>
<evidence type="ECO:0000313" key="1">
    <source>
        <dbReference type="EMBL" id="KAI4343193.1"/>
    </source>
</evidence>
<gene>
    <name evidence="1" type="ORF">MLD38_027725</name>
</gene>